<sequence>MNGSVDEFFRSFSFSQRRTSSFGSVPIAPGSPSLSQSQNHHYSSSYSGTSSMNTSTITQAHHYSASVSGVSSTSMNTSNGNGSLTNLLAPAAPSSPMTKMTRTSTAEKKNFSVLSTNDPIPEETEDSSTLAEEDEDVFVDAPGSPGPVPFPDNPDESLPLLATTPPPKEKQQNPSIASVTNPTNPPQQVPLSRSSNSSFPYRTNSMTRRESTISNQSYQSILNDFDSIISIKIADLGNACWTNLHYTNDIQTRQYRSPETILGGRWGCSTDLWSCACLIFELITGDYLFNPKTGSTYNKNDDHLAMIIELLQIWPNKDFLKRCRYGRDFFDKSYQSFRNISRLKIWTLNEVLLDEYRLGEDEALEISKFLLCMLEFEPKRRVDAGSLSNSPWLADVLPDESIDRVFGLRGQDIAGYSCECHSSIDCDDDV</sequence>
<dbReference type="Proteomes" id="UP001165064">
    <property type="component" value="Unassembled WGS sequence"/>
</dbReference>
<reference evidence="1" key="1">
    <citation type="submission" date="2023-04" db="EMBL/GenBank/DDBJ databases">
        <title>Ambrosiozyma monospora NBRC 10751.</title>
        <authorList>
            <person name="Ichikawa N."/>
            <person name="Sato H."/>
            <person name="Tonouchi N."/>
        </authorList>
    </citation>
    <scope>NUCLEOTIDE SEQUENCE</scope>
    <source>
        <strain evidence="1">NBRC 10751</strain>
    </source>
</reference>
<dbReference type="EMBL" id="BSXS01006513">
    <property type="protein sequence ID" value="GME85646.1"/>
    <property type="molecule type" value="Genomic_DNA"/>
</dbReference>
<keyword evidence="2" id="KW-1185">Reference proteome</keyword>
<protein>
    <submittedName>
        <fullName evidence="1">Unnamed protein product</fullName>
    </submittedName>
</protein>
<organism evidence="1 2">
    <name type="scientific">Ambrosiozyma monospora</name>
    <name type="common">Yeast</name>
    <name type="synonym">Endomycopsis monosporus</name>
    <dbReference type="NCBI Taxonomy" id="43982"/>
    <lineage>
        <taxon>Eukaryota</taxon>
        <taxon>Fungi</taxon>
        <taxon>Dikarya</taxon>
        <taxon>Ascomycota</taxon>
        <taxon>Saccharomycotina</taxon>
        <taxon>Pichiomycetes</taxon>
        <taxon>Pichiales</taxon>
        <taxon>Pichiaceae</taxon>
        <taxon>Ambrosiozyma</taxon>
    </lineage>
</organism>
<evidence type="ECO:0000313" key="2">
    <source>
        <dbReference type="Proteomes" id="UP001165064"/>
    </source>
</evidence>
<proteinExistence type="predicted"/>
<comment type="caution">
    <text evidence="1">The sequence shown here is derived from an EMBL/GenBank/DDBJ whole genome shotgun (WGS) entry which is preliminary data.</text>
</comment>
<accession>A0ACB5TD90</accession>
<evidence type="ECO:0000313" key="1">
    <source>
        <dbReference type="EMBL" id="GME85646.1"/>
    </source>
</evidence>
<gene>
    <name evidence="1" type="ORF">Amon02_000770500</name>
</gene>
<name>A0ACB5TD90_AMBMO</name>